<evidence type="ECO:0000256" key="2">
    <source>
        <dbReference type="SAM" id="MobiDB-lite"/>
    </source>
</evidence>
<dbReference type="STRING" id="133381.A0A2T9ZFM6"/>
<dbReference type="PANTHER" id="PTHR11679">
    <property type="entry name" value="VESICLE PROTEIN SORTING-ASSOCIATED"/>
    <property type="match status" value="1"/>
</dbReference>
<proteinExistence type="inferred from homology"/>
<dbReference type="InterPro" id="IPR043154">
    <property type="entry name" value="Sec-1-like_dom1"/>
</dbReference>
<dbReference type="Gene3D" id="3.40.50.1910">
    <property type="match status" value="2"/>
</dbReference>
<dbReference type="OrthoDB" id="10262287at2759"/>
<dbReference type="InterPro" id="IPR027482">
    <property type="entry name" value="Sec1-like_dom2"/>
</dbReference>
<dbReference type="Gene3D" id="1.25.40.850">
    <property type="match status" value="1"/>
</dbReference>
<reference evidence="3 4" key="1">
    <citation type="journal article" date="2018" name="MBio">
        <title>Comparative Genomics Reveals the Core Gene Toolbox for the Fungus-Insect Symbiosis.</title>
        <authorList>
            <person name="Wang Y."/>
            <person name="Stata M."/>
            <person name="Wang W."/>
            <person name="Stajich J.E."/>
            <person name="White M.M."/>
            <person name="Moncalvo J.M."/>
        </authorList>
    </citation>
    <scope>NUCLEOTIDE SEQUENCE [LARGE SCALE GENOMIC DNA]</scope>
    <source>
        <strain evidence="3 4">SC-DP-2</strain>
    </source>
</reference>
<feature type="region of interest" description="Disordered" evidence="2">
    <location>
        <begin position="518"/>
        <end position="546"/>
    </location>
</feature>
<dbReference type="Pfam" id="PF00995">
    <property type="entry name" value="Sec1"/>
    <property type="match status" value="1"/>
</dbReference>
<comment type="caution">
    <text evidence="3">The sequence shown here is derived from an EMBL/GenBank/DDBJ whole genome shotgun (WGS) entry which is preliminary data.</text>
</comment>
<organism evidence="3 4">
    <name type="scientific">Smittium megazygosporum</name>
    <dbReference type="NCBI Taxonomy" id="133381"/>
    <lineage>
        <taxon>Eukaryota</taxon>
        <taxon>Fungi</taxon>
        <taxon>Fungi incertae sedis</taxon>
        <taxon>Zoopagomycota</taxon>
        <taxon>Kickxellomycotina</taxon>
        <taxon>Harpellomycetes</taxon>
        <taxon>Harpellales</taxon>
        <taxon>Legeriomycetaceae</taxon>
        <taxon>Smittium</taxon>
    </lineage>
</organism>
<dbReference type="SUPFAM" id="SSF56815">
    <property type="entry name" value="Sec1/munc18-like (SM) proteins"/>
    <property type="match status" value="1"/>
</dbReference>
<comment type="similarity">
    <text evidence="1">Belongs to the STXBP/unc-18/SEC1 family.</text>
</comment>
<dbReference type="InterPro" id="IPR001619">
    <property type="entry name" value="Sec1-like"/>
</dbReference>
<dbReference type="AlphaFoldDB" id="A0A2T9ZFM6"/>
<evidence type="ECO:0000313" key="4">
    <source>
        <dbReference type="Proteomes" id="UP000245609"/>
    </source>
</evidence>
<feature type="region of interest" description="Disordered" evidence="2">
    <location>
        <begin position="271"/>
        <end position="296"/>
    </location>
</feature>
<name>A0A2T9ZFM6_9FUNG</name>
<dbReference type="EMBL" id="MBFS01000240">
    <property type="protein sequence ID" value="PVV03386.1"/>
    <property type="molecule type" value="Genomic_DNA"/>
</dbReference>
<dbReference type="Proteomes" id="UP000245609">
    <property type="component" value="Unassembled WGS sequence"/>
</dbReference>
<keyword evidence="4" id="KW-1185">Reference proteome</keyword>
<protein>
    <submittedName>
        <fullName evidence="3">Uncharacterized protein</fullName>
    </submittedName>
</protein>
<dbReference type="InterPro" id="IPR043155">
    <property type="entry name" value="VPS33_dom3b"/>
</dbReference>
<dbReference type="GO" id="GO:0016192">
    <property type="term" value="P:vesicle-mediated transport"/>
    <property type="evidence" value="ECO:0007669"/>
    <property type="project" value="InterPro"/>
</dbReference>
<dbReference type="InterPro" id="IPR036045">
    <property type="entry name" value="Sec1-like_sf"/>
</dbReference>
<dbReference type="Gene3D" id="3.40.50.2060">
    <property type="match status" value="1"/>
</dbReference>
<evidence type="ECO:0000256" key="1">
    <source>
        <dbReference type="ARBA" id="ARBA00009884"/>
    </source>
</evidence>
<gene>
    <name evidence="3" type="ORF">BB560_002122</name>
</gene>
<accession>A0A2T9ZFM6</accession>
<sequence>MEADTEGIDFLELKEDLKQDFLKIVDSVRGVKILVVDECLLGVIDQLSDFATLQEHGVQKLYKLEKENNYSNSETQNVLYIIRPLLSHVRENIENGKSLSYNVKLVPRRTILFEKALEDMGVLGELVIDDFPLLFVPIESDLLVLNSENSFKEMYIDGDYSSIFYSSQGLMDIQSKFGLFPRILGKGDCAQILSENLIRMRKEISAVDSSSSLWTGWVLSTVFDSLIIIDRGVDLITPLLTQLTYHGLLDEYFNITNESIEIAVESESKTTNNFAGSSSENNINPTTSETSRALSKKKKRLKLDDRDAIFAQIKGKSFMHVGKLLSQISKDLQVQYESRHNAKSVNEVKKFVKGLGKLQTEQSLLQSHISATSSLIKFTQSEEFGKNLDIEQNLMSVGDITKSQLLYLEQIISLGNLWYEDSSIVEMGKYRIDNGLAVILRLVCLYFLVKGDNIKKKNYENIYNLLISSFGFQHIITFQRLYSLGMFGSFKQDSSLFGSSYFFKKSSATSKRRASDLVLKEGSETQSEGNGDLLLPSTKPRNPSHSDTFGFIRRDLNLNPKTDNYEAESSAKTVVNGEISDIYGGYVPISLRLVQCLSGDNFMFDNRGRNTGSRTLTGWKGWEDAAQNIAGQNVDVKQSVLYGAFGSSNIPDSSTTAFKQQATLVMFLGGITYSEIAALRLLSRTHNHKYIIATTDIINGTSFINQMTAVDK</sequence>
<evidence type="ECO:0000313" key="3">
    <source>
        <dbReference type="EMBL" id="PVV03386.1"/>
    </source>
</evidence>
<feature type="compositionally biased region" description="Polar residues" evidence="2">
    <location>
        <begin position="271"/>
        <end position="290"/>
    </location>
</feature>